<dbReference type="Pfam" id="PF00072">
    <property type="entry name" value="Response_reg"/>
    <property type="match status" value="1"/>
</dbReference>
<evidence type="ECO:0000256" key="1">
    <source>
        <dbReference type="ARBA" id="ARBA00000085"/>
    </source>
</evidence>
<evidence type="ECO:0000256" key="5">
    <source>
        <dbReference type="SAM" id="MobiDB-lite"/>
    </source>
</evidence>
<dbReference type="InterPro" id="IPR004358">
    <property type="entry name" value="Sig_transdc_His_kin-like_C"/>
</dbReference>
<reference evidence="8 9" key="1">
    <citation type="submission" date="2019-08" db="EMBL/GenBank/DDBJ databases">
        <title>Archangium and Cystobacter genomes.</title>
        <authorList>
            <person name="Chen I.-C.K."/>
            <person name="Wielgoss S."/>
        </authorList>
    </citation>
    <scope>NUCLEOTIDE SEQUENCE [LARGE SCALE GENOMIC DNA]</scope>
    <source>
        <strain evidence="8 9">Cbm 6</strain>
    </source>
</reference>
<dbReference type="EMBL" id="CP043494">
    <property type="protein sequence ID" value="WNG46745.1"/>
    <property type="molecule type" value="Genomic_DNA"/>
</dbReference>
<evidence type="ECO:0000313" key="8">
    <source>
        <dbReference type="EMBL" id="WNG46745.1"/>
    </source>
</evidence>
<dbReference type="Gene3D" id="3.30.450.40">
    <property type="match status" value="1"/>
</dbReference>
<evidence type="ECO:0000256" key="3">
    <source>
        <dbReference type="ARBA" id="ARBA00022553"/>
    </source>
</evidence>
<dbReference type="InterPro" id="IPR036097">
    <property type="entry name" value="HisK_dim/P_sf"/>
</dbReference>
<dbReference type="Pfam" id="PF00512">
    <property type="entry name" value="HisKA"/>
    <property type="match status" value="1"/>
</dbReference>
<dbReference type="SUPFAM" id="SSF55781">
    <property type="entry name" value="GAF domain-like"/>
    <property type="match status" value="1"/>
</dbReference>
<gene>
    <name evidence="8" type="ORF">F0U60_23460</name>
</gene>
<dbReference type="Pfam" id="PF02518">
    <property type="entry name" value="HATPase_c"/>
    <property type="match status" value="1"/>
</dbReference>
<dbReference type="InterPro" id="IPR003661">
    <property type="entry name" value="HisK_dim/P_dom"/>
</dbReference>
<sequence length="611" mass="66171">MAIVLRAALLREGPGEVFPPRLRVAQDRHEPRASPPPWTGAGALPPGCRGSSVPKKKVPHLAEIVTLRPEAKKPRRVQKPQPPVDNEAAERALVEMSLHITSSAGPTEALRAQLQIVHNLMQAKACYVARFLPSRNQLHVEHVRGRYDERITAATPEEGLVGRAFAEKAILRDEETLAVPLESPQGVTGVLAIIAPRRALSDSLLAAIAGQLSASYEVARLRDDSARRNKDLQTAIAGLKALEQSRDELLGNVSHDLKNPLTTLKAYLAMMGREKLGPVSDAQRRAVQVCDRSADRMLRMVNDLLLMSRLQAGKMQLNQRPFGLKAVAEEVIRTLTPAAEQARVQLTLPPSTEVFVRGDRERIAEAIQNLVESGIHRCEADDTVELRVSVEDGLAQLTVKDTGPGISSEDLEHVFDPFYRPEGARGQGRSLGLPLVAKILALHGGRVEASSTLGEGTSFQMVLPMFAGAVSTPDAAQAGPRAGGILLVEDDADCREVLQQVLEQEGYRVMSTSGAAEARSILSHIRPAMVLLDLRLSEEDGRSVLRFIRGTESLADIAVYIISGASEVSSLGAGQGLDRIDGFFEKPLQLPRLLDTVAAVVRPSRRNPAVS</sequence>
<evidence type="ECO:0000259" key="6">
    <source>
        <dbReference type="PROSITE" id="PS50109"/>
    </source>
</evidence>
<dbReference type="Gene3D" id="3.40.50.2300">
    <property type="match status" value="1"/>
</dbReference>
<feature type="modified residue" description="4-aspartylphosphate" evidence="4">
    <location>
        <position position="533"/>
    </location>
</feature>
<feature type="domain" description="Histidine kinase" evidence="6">
    <location>
        <begin position="252"/>
        <end position="467"/>
    </location>
</feature>
<dbReference type="CDD" id="cd00075">
    <property type="entry name" value="HATPase"/>
    <property type="match status" value="1"/>
</dbReference>
<evidence type="ECO:0000256" key="2">
    <source>
        <dbReference type="ARBA" id="ARBA00012438"/>
    </source>
</evidence>
<dbReference type="InterPro" id="IPR036890">
    <property type="entry name" value="HATPase_C_sf"/>
</dbReference>
<dbReference type="PANTHER" id="PTHR43547">
    <property type="entry name" value="TWO-COMPONENT HISTIDINE KINASE"/>
    <property type="match status" value="1"/>
</dbReference>
<keyword evidence="8" id="KW-0418">Kinase</keyword>
<dbReference type="GO" id="GO:0016301">
    <property type="term" value="F:kinase activity"/>
    <property type="evidence" value="ECO:0007669"/>
    <property type="project" value="UniProtKB-KW"/>
</dbReference>
<dbReference type="PROSITE" id="PS50109">
    <property type="entry name" value="HIS_KIN"/>
    <property type="match status" value="1"/>
</dbReference>
<dbReference type="InterPro" id="IPR029016">
    <property type="entry name" value="GAF-like_dom_sf"/>
</dbReference>
<evidence type="ECO:0000259" key="7">
    <source>
        <dbReference type="PROSITE" id="PS50110"/>
    </source>
</evidence>
<dbReference type="SMART" id="SM00388">
    <property type="entry name" value="HisKA"/>
    <property type="match status" value="1"/>
</dbReference>
<dbReference type="PANTHER" id="PTHR43547:SF2">
    <property type="entry name" value="HYBRID SIGNAL TRANSDUCTION HISTIDINE KINASE C"/>
    <property type="match status" value="1"/>
</dbReference>
<dbReference type="PROSITE" id="PS50110">
    <property type="entry name" value="RESPONSE_REGULATORY"/>
    <property type="match status" value="1"/>
</dbReference>
<dbReference type="InterPro" id="IPR001789">
    <property type="entry name" value="Sig_transdc_resp-reg_receiver"/>
</dbReference>
<protein>
    <recommendedName>
        <fullName evidence="2">histidine kinase</fullName>
        <ecNumber evidence="2">2.7.13.3</ecNumber>
    </recommendedName>
</protein>
<keyword evidence="9" id="KW-1185">Reference proteome</keyword>
<dbReference type="SUPFAM" id="SSF52172">
    <property type="entry name" value="CheY-like"/>
    <property type="match status" value="1"/>
</dbReference>
<evidence type="ECO:0000256" key="4">
    <source>
        <dbReference type="PROSITE-ProRule" id="PRU00169"/>
    </source>
</evidence>
<name>A0ABY9WSW3_9BACT</name>
<dbReference type="SMART" id="SM00448">
    <property type="entry name" value="REC"/>
    <property type="match status" value="1"/>
</dbReference>
<dbReference type="CDD" id="cd00082">
    <property type="entry name" value="HisKA"/>
    <property type="match status" value="1"/>
</dbReference>
<feature type="region of interest" description="Disordered" evidence="5">
    <location>
        <begin position="22"/>
        <end position="54"/>
    </location>
</feature>
<dbReference type="Gene3D" id="3.30.565.10">
    <property type="entry name" value="Histidine kinase-like ATPase, C-terminal domain"/>
    <property type="match status" value="1"/>
</dbReference>
<feature type="domain" description="Response regulatory" evidence="7">
    <location>
        <begin position="484"/>
        <end position="601"/>
    </location>
</feature>
<organism evidence="8 9">
    <name type="scientific">Archangium minus</name>
    <dbReference type="NCBI Taxonomy" id="83450"/>
    <lineage>
        <taxon>Bacteria</taxon>
        <taxon>Pseudomonadati</taxon>
        <taxon>Myxococcota</taxon>
        <taxon>Myxococcia</taxon>
        <taxon>Myxococcales</taxon>
        <taxon>Cystobacterineae</taxon>
        <taxon>Archangiaceae</taxon>
        <taxon>Archangium</taxon>
    </lineage>
</organism>
<keyword evidence="8" id="KW-0808">Transferase</keyword>
<dbReference type="SUPFAM" id="SSF55874">
    <property type="entry name" value="ATPase domain of HSP90 chaperone/DNA topoisomerase II/histidine kinase"/>
    <property type="match status" value="1"/>
</dbReference>
<dbReference type="Gene3D" id="1.10.287.130">
    <property type="match status" value="1"/>
</dbReference>
<dbReference type="Proteomes" id="UP001611383">
    <property type="component" value="Chromosome"/>
</dbReference>
<dbReference type="InterPro" id="IPR005467">
    <property type="entry name" value="His_kinase_dom"/>
</dbReference>
<keyword evidence="3 4" id="KW-0597">Phosphoprotein</keyword>
<proteinExistence type="predicted"/>
<dbReference type="InterPro" id="IPR011006">
    <property type="entry name" value="CheY-like_superfamily"/>
</dbReference>
<dbReference type="SMART" id="SM00387">
    <property type="entry name" value="HATPase_c"/>
    <property type="match status" value="1"/>
</dbReference>
<dbReference type="InterPro" id="IPR003594">
    <property type="entry name" value="HATPase_dom"/>
</dbReference>
<dbReference type="PRINTS" id="PR00344">
    <property type="entry name" value="BCTRLSENSOR"/>
</dbReference>
<dbReference type="SUPFAM" id="SSF47384">
    <property type="entry name" value="Homodimeric domain of signal transducing histidine kinase"/>
    <property type="match status" value="1"/>
</dbReference>
<accession>A0ABY9WSW3</accession>
<evidence type="ECO:0000313" key="9">
    <source>
        <dbReference type="Proteomes" id="UP001611383"/>
    </source>
</evidence>
<dbReference type="EC" id="2.7.13.3" evidence="2"/>
<comment type="catalytic activity">
    <reaction evidence="1">
        <text>ATP + protein L-histidine = ADP + protein N-phospho-L-histidine.</text>
        <dbReference type="EC" id="2.7.13.3"/>
    </reaction>
</comment>